<keyword evidence="7" id="KW-0067">ATP-binding</keyword>
<evidence type="ECO:0000259" key="9">
    <source>
        <dbReference type="Pfam" id="PF12282"/>
    </source>
</evidence>
<evidence type="ECO:0000259" key="8">
    <source>
        <dbReference type="Pfam" id="PF07568"/>
    </source>
</evidence>
<dbReference type="Pfam" id="PF07568">
    <property type="entry name" value="HisKA_2"/>
    <property type="match status" value="1"/>
</dbReference>
<sequence>MKEIMKELCKDYTNLSEEDIAILIEFGEKIDAMSMLTSNDIFIDALTANGEDSVVLAWARPEKKSLYNKSVVGDLAYRENEPGVYKTMKTGEISRAIRGVSQEGVPIAQTVVPIKNGERIIGVLIMERDITLEIEQEQKVNDLKVTLEFLKKSLIELNIAESYFADWFNNGIFVLNRECRIIYTNKAAHDLYVKGGAPEPMGNDLSRFLGSFHDLDEMLEEISSPTEIGYMDEVYSFHIHPLGLQDDLEGAVIIVQDMTELRIKEREIQGKDILIREIHHRVKNNLQNIAAILQLQMRRTNSEEARNAFTASINRIMSIAIAHNVFSRQNIDKIVLKDLLSYILNATLENFKLENQNIMTAVEGHNIVISSTQAIPVSLIANEVISNSMKHGIKSDEAGEIRINIKENNGKVCMEFYDSGKHELHYDINDENKLGLQIVKALSQEQLGGSFTIGKENGETKAEIIFAK</sequence>
<evidence type="ECO:0000256" key="5">
    <source>
        <dbReference type="ARBA" id="ARBA00022741"/>
    </source>
</evidence>
<feature type="domain" description="Histidine kinase PdtaS GAF" evidence="9">
    <location>
        <begin position="5"/>
        <end position="140"/>
    </location>
</feature>
<keyword evidence="6 11" id="KW-0418">Kinase</keyword>
<dbReference type="Pfam" id="PF12282">
    <property type="entry name" value="GAF_PdtaS"/>
    <property type="match status" value="1"/>
</dbReference>
<accession>A0A8J8B3L1</accession>
<dbReference type="SUPFAM" id="SSF55874">
    <property type="entry name" value="ATPase domain of HSP90 chaperone/DNA topoisomerase II/histidine kinase"/>
    <property type="match status" value="1"/>
</dbReference>
<gene>
    <name evidence="11" type="ORF">KCX82_18470</name>
</gene>
<dbReference type="PANTHER" id="PTHR41523:SF8">
    <property type="entry name" value="ETHYLENE RESPONSE SENSOR PROTEIN"/>
    <property type="match status" value="1"/>
</dbReference>
<comment type="catalytic activity">
    <reaction evidence="1">
        <text>ATP + protein L-histidine = ADP + protein N-phospho-L-histidine.</text>
        <dbReference type="EC" id="2.7.13.3"/>
    </reaction>
</comment>
<name>A0A8J8B3L1_9FIRM</name>
<dbReference type="GO" id="GO:0004673">
    <property type="term" value="F:protein histidine kinase activity"/>
    <property type="evidence" value="ECO:0007669"/>
    <property type="project" value="UniProtKB-EC"/>
</dbReference>
<keyword evidence="5" id="KW-0547">Nucleotide-binding</keyword>
<feature type="domain" description="Histidine kinase/HSP90-like ATPase" evidence="10">
    <location>
        <begin position="358"/>
        <end position="445"/>
    </location>
</feature>
<evidence type="ECO:0000313" key="12">
    <source>
        <dbReference type="Proteomes" id="UP000675664"/>
    </source>
</evidence>
<evidence type="ECO:0000313" key="11">
    <source>
        <dbReference type="EMBL" id="MBR0599872.1"/>
    </source>
</evidence>
<comment type="caution">
    <text evidence="11">The sequence shown here is derived from an EMBL/GenBank/DDBJ whole genome shotgun (WGS) entry which is preliminary data.</text>
</comment>
<dbReference type="InterPro" id="IPR011495">
    <property type="entry name" value="Sig_transdc_His_kin_sub2_dim/P"/>
</dbReference>
<dbReference type="Gene3D" id="3.30.565.10">
    <property type="entry name" value="Histidine kinase-like ATPase, C-terminal domain"/>
    <property type="match status" value="1"/>
</dbReference>
<dbReference type="EMBL" id="JAGSND010000018">
    <property type="protein sequence ID" value="MBR0599872.1"/>
    <property type="molecule type" value="Genomic_DNA"/>
</dbReference>
<dbReference type="Pfam" id="PF13581">
    <property type="entry name" value="HATPase_c_2"/>
    <property type="match status" value="1"/>
</dbReference>
<dbReference type="AlphaFoldDB" id="A0A8J8B3L1"/>
<evidence type="ECO:0000256" key="1">
    <source>
        <dbReference type="ARBA" id="ARBA00000085"/>
    </source>
</evidence>
<evidence type="ECO:0000256" key="2">
    <source>
        <dbReference type="ARBA" id="ARBA00012438"/>
    </source>
</evidence>
<keyword evidence="4" id="KW-0808">Transferase</keyword>
<evidence type="ECO:0000256" key="3">
    <source>
        <dbReference type="ARBA" id="ARBA00022553"/>
    </source>
</evidence>
<dbReference type="Gene3D" id="3.30.450.20">
    <property type="entry name" value="PAS domain"/>
    <property type="match status" value="1"/>
</dbReference>
<proteinExistence type="predicted"/>
<reference evidence="11" key="2">
    <citation type="submission" date="2021-04" db="EMBL/GenBank/DDBJ databases">
        <authorList>
            <person name="Liu J."/>
        </authorList>
    </citation>
    <scope>NUCLEOTIDE SEQUENCE</scope>
    <source>
        <strain evidence="11">BAD-6</strain>
    </source>
</reference>
<dbReference type="GO" id="GO:0005524">
    <property type="term" value="F:ATP binding"/>
    <property type="evidence" value="ECO:0007669"/>
    <property type="project" value="UniProtKB-KW"/>
</dbReference>
<reference evidence="11" key="1">
    <citation type="submission" date="2021-04" db="EMBL/GenBank/DDBJ databases">
        <title>Sinoanaerobacter chloroacetimidivorans sp. nov., an obligate anaerobic bacterium isolated from anaerobic sludge.</title>
        <authorList>
            <person name="Bao Y."/>
        </authorList>
    </citation>
    <scope>NUCLEOTIDE SEQUENCE</scope>
    <source>
        <strain evidence="11">BAD-6</strain>
    </source>
</reference>
<keyword evidence="12" id="KW-1185">Reference proteome</keyword>
<dbReference type="Proteomes" id="UP000675664">
    <property type="component" value="Unassembled WGS sequence"/>
</dbReference>
<organism evidence="11 12">
    <name type="scientific">Sinanaerobacter chloroacetimidivorans</name>
    <dbReference type="NCBI Taxonomy" id="2818044"/>
    <lineage>
        <taxon>Bacteria</taxon>
        <taxon>Bacillati</taxon>
        <taxon>Bacillota</taxon>
        <taxon>Clostridia</taxon>
        <taxon>Peptostreptococcales</taxon>
        <taxon>Anaerovoracaceae</taxon>
        <taxon>Sinanaerobacter</taxon>
    </lineage>
</organism>
<dbReference type="EC" id="2.7.13.3" evidence="2"/>
<dbReference type="RefSeq" id="WP_227020004.1">
    <property type="nucleotide sequence ID" value="NZ_JAGSND010000018.1"/>
</dbReference>
<dbReference type="InterPro" id="IPR022066">
    <property type="entry name" value="PdtaS_GAF"/>
</dbReference>
<evidence type="ECO:0000256" key="7">
    <source>
        <dbReference type="ARBA" id="ARBA00022840"/>
    </source>
</evidence>
<keyword evidence="3" id="KW-0597">Phosphoprotein</keyword>
<evidence type="ECO:0000256" key="4">
    <source>
        <dbReference type="ARBA" id="ARBA00022679"/>
    </source>
</evidence>
<dbReference type="Gene3D" id="3.30.450.280">
    <property type="entry name" value="GAF domain"/>
    <property type="match status" value="1"/>
</dbReference>
<dbReference type="InterPro" id="IPR036890">
    <property type="entry name" value="HATPase_C_sf"/>
</dbReference>
<dbReference type="InterPro" id="IPR038424">
    <property type="entry name" value="H_kinase_PdtaS_GAF_sf"/>
</dbReference>
<evidence type="ECO:0000259" key="10">
    <source>
        <dbReference type="Pfam" id="PF13581"/>
    </source>
</evidence>
<dbReference type="InterPro" id="IPR003594">
    <property type="entry name" value="HATPase_dom"/>
</dbReference>
<dbReference type="PANTHER" id="PTHR41523">
    <property type="entry name" value="TWO-COMPONENT SYSTEM SENSOR PROTEIN"/>
    <property type="match status" value="1"/>
</dbReference>
<evidence type="ECO:0000256" key="6">
    <source>
        <dbReference type="ARBA" id="ARBA00022777"/>
    </source>
</evidence>
<protein>
    <recommendedName>
        <fullName evidence="2">histidine kinase</fullName>
        <ecNumber evidence="2">2.7.13.3</ecNumber>
    </recommendedName>
</protein>
<feature type="domain" description="Signal transduction histidine kinase subgroup 2 dimerisation and phosphoacceptor" evidence="8">
    <location>
        <begin position="277"/>
        <end position="347"/>
    </location>
</feature>